<organism evidence="2">
    <name type="scientific">Panicum hallii</name>
    <dbReference type="NCBI Taxonomy" id="206008"/>
    <lineage>
        <taxon>Eukaryota</taxon>
        <taxon>Viridiplantae</taxon>
        <taxon>Streptophyta</taxon>
        <taxon>Embryophyta</taxon>
        <taxon>Tracheophyta</taxon>
        <taxon>Spermatophyta</taxon>
        <taxon>Magnoliopsida</taxon>
        <taxon>Liliopsida</taxon>
        <taxon>Poales</taxon>
        <taxon>Poaceae</taxon>
        <taxon>PACMAD clade</taxon>
        <taxon>Panicoideae</taxon>
        <taxon>Panicodae</taxon>
        <taxon>Paniceae</taxon>
        <taxon>Panicinae</taxon>
        <taxon>Panicum</taxon>
        <taxon>Panicum sect. Panicum</taxon>
    </lineage>
</organism>
<dbReference type="AlphaFoldDB" id="A0A2T8KTB1"/>
<sequence>MVMIKGPFVRLWELDSRQGIWNRNQRAQHREAILAVEHAAGFLPIRVVYYPHCTTTGYNLPLHVFLSRALFFPHHDPSPHPDSSTTCRRRRWTSSPPRPPPPQTRRPPRPPPPSRRPPPYAPPARPLRPRALPKVRSPAPSPPRRSPLPPTPTGLLASREPRGRHPYNCPPFPYPRSLPLLPKSPTLGWIPSVRIAPRCAPSPPQPLEAARCRGRTATQRSAIAWRRLSSGSRLGVEEQEGISARCRDLTPRGVHRRERRAGRRGEV</sequence>
<gene>
    <name evidence="2" type="ORF">PAHAL_2G484400</name>
</gene>
<feature type="region of interest" description="Disordered" evidence="1">
    <location>
        <begin position="76"/>
        <end position="168"/>
    </location>
</feature>
<feature type="region of interest" description="Disordered" evidence="1">
    <location>
        <begin position="247"/>
        <end position="267"/>
    </location>
</feature>
<feature type="compositionally biased region" description="Basic residues" evidence="1">
    <location>
        <begin position="253"/>
        <end position="267"/>
    </location>
</feature>
<dbReference type="Proteomes" id="UP000243499">
    <property type="component" value="Chromosome 2"/>
</dbReference>
<name>A0A2T8KTB1_9POAL</name>
<protein>
    <submittedName>
        <fullName evidence="2">Uncharacterized protein</fullName>
    </submittedName>
</protein>
<feature type="compositionally biased region" description="Pro residues" evidence="1">
    <location>
        <begin position="139"/>
        <end position="152"/>
    </location>
</feature>
<proteinExistence type="predicted"/>
<evidence type="ECO:0000313" key="2">
    <source>
        <dbReference type="EMBL" id="PVH65400.1"/>
    </source>
</evidence>
<reference evidence="2" key="1">
    <citation type="submission" date="2018-04" db="EMBL/GenBank/DDBJ databases">
        <title>WGS assembly of Panicum hallii.</title>
        <authorList>
            <person name="Lovell J."/>
            <person name="Jenkins J."/>
            <person name="Lowry D."/>
            <person name="Mamidi S."/>
            <person name="Sreedasyam A."/>
            <person name="Weng X."/>
            <person name="Barry K."/>
            <person name="Bonette J."/>
            <person name="Campitelli B."/>
            <person name="Daum C."/>
            <person name="Gordon S."/>
            <person name="Gould B."/>
            <person name="Lipzen A."/>
            <person name="Macqueen A."/>
            <person name="Palacio-Mejia J."/>
            <person name="Plott C."/>
            <person name="Shakirov E."/>
            <person name="Shu S."/>
            <person name="Yoshinaga Y."/>
            <person name="Zane M."/>
            <person name="Rokhsar D."/>
            <person name="Grimwood J."/>
            <person name="Schmutz J."/>
            <person name="Juenger T."/>
        </authorList>
    </citation>
    <scope>NUCLEOTIDE SEQUENCE [LARGE SCALE GENOMIC DNA]</scope>
    <source>
        <strain evidence="2">FIL2</strain>
    </source>
</reference>
<dbReference type="EMBL" id="CM008047">
    <property type="protein sequence ID" value="PVH65400.1"/>
    <property type="molecule type" value="Genomic_DNA"/>
</dbReference>
<dbReference type="Gramene" id="PVH65400">
    <property type="protein sequence ID" value="PVH65400"/>
    <property type="gene ID" value="PAHAL_2G484400"/>
</dbReference>
<accession>A0A2T8KTB1</accession>
<evidence type="ECO:0000256" key="1">
    <source>
        <dbReference type="SAM" id="MobiDB-lite"/>
    </source>
</evidence>
<dbReference type="PRINTS" id="PR01217">
    <property type="entry name" value="PRICHEXTENSN"/>
</dbReference>
<feature type="compositionally biased region" description="Pro residues" evidence="1">
    <location>
        <begin position="96"/>
        <end position="126"/>
    </location>
</feature>